<dbReference type="PANTHER" id="PTHR12129">
    <property type="entry name" value="HEPARAN SULFATE 2-O-SULFOTRANSFERASE"/>
    <property type="match status" value="1"/>
</dbReference>
<protein>
    <recommendedName>
        <fullName evidence="12">Heparan sulfate 2-O-sulfotransferase pipe</fullName>
    </recommendedName>
</protein>
<evidence type="ECO:0000256" key="7">
    <source>
        <dbReference type="ARBA" id="ARBA00023034"/>
    </source>
</evidence>
<evidence type="ECO:0000256" key="6">
    <source>
        <dbReference type="ARBA" id="ARBA00022989"/>
    </source>
</evidence>
<name>A0AA40KLY2_9HYME</name>
<dbReference type="PANTHER" id="PTHR12129:SF20">
    <property type="entry name" value="HEPARAN SULFATE 2-O-SULFOTRANSFERASE PIPE"/>
    <property type="match status" value="1"/>
</dbReference>
<comment type="similarity">
    <text evidence="2">Belongs to the sulfotransferase 3 family.</text>
</comment>
<evidence type="ECO:0000256" key="1">
    <source>
        <dbReference type="ARBA" id="ARBA00004323"/>
    </source>
</evidence>
<evidence type="ECO:0000256" key="4">
    <source>
        <dbReference type="ARBA" id="ARBA00022692"/>
    </source>
</evidence>
<accession>A0AA40KLY2</accession>
<evidence type="ECO:0000313" key="10">
    <source>
        <dbReference type="EMBL" id="KAK1125292.1"/>
    </source>
</evidence>
<comment type="subcellular location">
    <subcellularLocation>
        <location evidence="1">Golgi apparatus membrane</location>
        <topology evidence="1">Single-pass type II membrane protein</topology>
    </subcellularLocation>
</comment>
<dbReference type="InterPro" id="IPR005331">
    <property type="entry name" value="Sulfotransferase"/>
</dbReference>
<sequence>MSRRFTWFQYKETEVLDVEALNNTRRAGRSVLFFNRVPKVGSQTFMELLRRLSMRNGFSFNRDRVQRVETIRLAPIEQLQLARMVSSYSEPSVYIKHVCFTNFTE</sequence>
<dbReference type="Gene3D" id="3.40.50.300">
    <property type="entry name" value="P-loop containing nucleotide triphosphate hydrolases"/>
    <property type="match status" value="1"/>
</dbReference>
<keyword evidence="9" id="KW-0325">Glycoprotein</keyword>
<dbReference type="AlphaFoldDB" id="A0AA40KLY2"/>
<evidence type="ECO:0000313" key="11">
    <source>
        <dbReference type="Proteomes" id="UP001177670"/>
    </source>
</evidence>
<evidence type="ECO:0000256" key="2">
    <source>
        <dbReference type="ARBA" id="ARBA00010569"/>
    </source>
</evidence>
<keyword evidence="5" id="KW-0735">Signal-anchor</keyword>
<gene>
    <name evidence="10" type="ORF">K0M31_005665</name>
</gene>
<keyword evidence="7" id="KW-0333">Golgi apparatus</keyword>
<keyword evidence="6" id="KW-1133">Transmembrane helix</keyword>
<comment type="caution">
    <text evidence="10">The sequence shown here is derived from an EMBL/GenBank/DDBJ whole genome shotgun (WGS) entry which is preliminary data.</text>
</comment>
<keyword evidence="11" id="KW-1185">Reference proteome</keyword>
<organism evidence="10 11">
    <name type="scientific">Melipona bicolor</name>
    <dbReference type="NCBI Taxonomy" id="60889"/>
    <lineage>
        <taxon>Eukaryota</taxon>
        <taxon>Metazoa</taxon>
        <taxon>Ecdysozoa</taxon>
        <taxon>Arthropoda</taxon>
        <taxon>Hexapoda</taxon>
        <taxon>Insecta</taxon>
        <taxon>Pterygota</taxon>
        <taxon>Neoptera</taxon>
        <taxon>Endopterygota</taxon>
        <taxon>Hymenoptera</taxon>
        <taxon>Apocrita</taxon>
        <taxon>Aculeata</taxon>
        <taxon>Apoidea</taxon>
        <taxon>Anthophila</taxon>
        <taxon>Apidae</taxon>
        <taxon>Melipona</taxon>
    </lineage>
</organism>
<dbReference type="InterPro" id="IPR027417">
    <property type="entry name" value="P-loop_NTPase"/>
</dbReference>
<dbReference type="GO" id="GO:0000139">
    <property type="term" value="C:Golgi membrane"/>
    <property type="evidence" value="ECO:0007669"/>
    <property type="project" value="UniProtKB-SubCell"/>
</dbReference>
<keyword evidence="3" id="KW-0808">Transferase</keyword>
<evidence type="ECO:0008006" key="12">
    <source>
        <dbReference type="Google" id="ProtNLM"/>
    </source>
</evidence>
<reference evidence="10" key="1">
    <citation type="submission" date="2021-10" db="EMBL/GenBank/DDBJ databases">
        <title>Melipona bicolor Genome sequencing and assembly.</title>
        <authorList>
            <person name="Araujo N.S."/>
            <person name="Arias M.C."/>
        </authorList>
    </citation>
    <scope>NUCLEOTIDE SEQUENCE</scope>
    <source>
        <strain evidence="10">USP_2M_L1-L4_2017</strain>
        <tissue evidence="10">Whole body</tissue>
    </source>
</reference>
<dbReference type="Proteomes" id="UP001177670">
    <property type="component" value="Unassembled WGS sequence"/>
</dbReference>
<evidence type="ECO:0000256" key="8">
    <source>
        <dbReference type="ARBA" id="ARBA00023136"/>
    </source>
</evidence>
<proteinExistence type="inferred from homology"/>
<keyword evidence="4" id="KW-0812">Transmembrane</keyword>
<dbReference type="EMBL" id="JAHYIQ010000016">
    <property type="protein sequence ID" value="KAK1125292.1"/>
    <property type="molecule type" value="Genomic_DNA"/>
</dbReference>
<evidence type="ECO:0000256" key="5">
    <source>
        <dbReference type="ARBA" id="ARBA00022968"/>
    </source>
</evidence>
<dbReference type="GO" id="GO:0008146">
    <property type="term" value="F:sulfotransferase activity"/>
    <property type="evidence" value="ECO:0007669"/>
    <property type="project" value="InterPro"/>
</dbReference>
<evidence type="ECO:0000256" key="9">
    <source>
        <dbReference type="ARBA" id="ARBA00023180"/>
    </source>
</evidence>
<keyword evidence="8" id="KW-0472">Membrane</keyword>
<dbReference type="Pfam" id="PF03567">
    <property type="entry name" value="Sulfotransfer_2"/>
    <property type="match status" value="1"/>
</dbReference>
<evidence type="ECO:0000256" key="3">
    <source>
        <dbReference type="ARBA" id="ARBA00022679"/>
    </source>
</evidence>
<dbReference type="InterPro" id="IPR007734">
    <property type="entry name" value="Heparan_SO4_2-O-STrfase"/>
</dbReference>